<reference evidence="8 9" key="1">
    <citation type="submission" date="2024-09" db="EMBL/GenBank/DDBJ databases">
        <authorList>
            <person name="Sun Q."/>
            <person name="Mori K."/>
        </authorList>
    </citation>
    <scope>NUCLEOTIDE SEQUENCE [LARGE SCALE GENOMIC DNA]</scope>
    <source>
        <strain evidence="8 9">CCM 7415</strain>
    </source>
</reference>
<keyword evidence="4" id="KW-1133">Transmembrane helix</keyword>
<evidence type="ECO:0000256" key="3">
    <source>
        <dbReference type="ARBA" id="ARBA00022692"/>
    </source>
</evidence>
<evidence type="ECO:0000256" key="6">
    <source>
        <dbReference type="ARBA" id="ARBA00023224"/>
    </source>
</evidence>
<comment type="subcellular location">
    <subcellularLocation>
        <location evidence="1">Cell membrane</location>
    </subcellularLocation>
</comment>
<keyword evidence="6" id="KW-0807">Transducer</keyword>
<keyword evidence="3" id="KW-0812">Transmembrane</keyword>
<evidence type="ECO:0000256" key="1">
    <source>
        <dbReference type="ARBA" id="ARBA00004236"/>
    </source>
</evidence>
<name>A0ABV6G7V0_9GAMM</name>
<dbReference type="Proteomes" id="UP001589814">
    <property type="component" value="Unassembled WGS sequence"/>
</dbReference>
<evidence type="ECO:0000313" key="8">
    <source>
        <dbReference type="EMBL" id="MFC0269752.1"/>
    </source>
</evidence>
<dbReference type="InterPro" id="IPR003122">
    <property type="entry name" value="Tar_rcpt_lig-bd"/>
</dbReference>
<evidence type="ECO:0000259" key="7">
    <source>
        <dbReference type="Pfam" id="PF02203"/>
    </source>
</evidence>
<dbReference type="RefSeq" id="WP_019952019.1">
    <property type="nucleotide sequence ID" value="NZ_JBHLVX010000067.1"/>
</dbReference>
<sequence length="136" mass="14876">MLPRPTVRLRLIATLSACVLTAVILGVFAFQALSNANNALRDVYQRNVVPMQAVLEMRDVILDMRGRMLLPALLASEEETAELQQEYAGFVQMIDSDWTLFRVESHQSEAAAARNAVQKAHEEHSSGAALIGASPA</sequence>
<proteinExistence type="predicted"/>
<keyword evidence="9" id="KW-1185">Reference proteome</keyword>
<protein>
    <submittedName>
        <fullName evidence="8">Tar ligand binding domain-containing protein</fullName>
    </submittedName>
</protein>
<evidence type="ECO:0000313" key="9">
    <source>
        <dbReference type="Proteomes" id="UP001589814"/>
    </source>
</evidence>
<dbReference type="Pfam" id="PF02203">
    <property type="entry name" value="TarH"/>
    <property type="match status" value="1"/>
</dbReference>
<evidence type="ECO:0000256" key="2">
    <source>
        <dbReference type="ARBA" id="ARBA00022475"/>
    </source>
</evidence>
<organism evidence="8 9">
    <name type="scientific">Kushneria aurantia</name>
    <dbReference type="NCBI Taxonomy" id="504092"/>
    <lineage>
        <taxon>Bacteria</taxon>
        <taxon>Pseudomonadati</taxon>
        <taxon>Pseudomonadota</taxon>
        <taxon>Gammaproteobacteria</taxon>
        <taxon>Oceanospirillales</taxon>
        <taxon>Halomonadaceae</taxon>
        <taxon>Kushneria</taxon>
    </lineage>
</organism>
<dbReference type="EMBL" id="JBHLVX010000067">
    <property type="protein sequence ID" value="MFC0269752.1"/>
    <property type="molecule type" value="Genomic_DNA"/>
</dbReference>
<evidence type="ECO:0000256" key="4">
    <source>
        <dbReference type="ARBA" id="ARBA00022989"/>
    </source>
</evidence>
<accession>A0ABV6G7V0</accession>
<keyword evidence="5" id="KW-0472">Membrane</keyword>
<gene>
    <name evidence="8" type="ORF">ACFFHW_17450</name>
</gene>
<feature type="domain" description="Chemotaxis methyl-accepting receptor Tar-related ligand-binding" evidence="7">
    <location>
        <begin position="1"/>
        <end position="123"/>
    </location>
</feature>
<comment type="caution">
    <text evidence="8">The sequence shown here is derived from an EMBL/GenBank/DDBJ whole genome shotgun (WGS) entry which is preliminary data.</text>
</comment>
<keyword evidence="2" id="KW-1003">Cell membrane</keyword>
<evidence type="ECO:0000256" key="5">
    <source>
        <dbReference type="ARBA" id="ARBA00023136"/>
    </source>
</evidence>